<dbReference type="EMBL" id="JAWDID010000022">
    <property type="protein sequence ID" value="MDU0341335.1"/>
    <property type="molecule type" value="Genomic_DNA"/>
</dbReference>
<name>A0ABU3S979_9HYPH</name>
<feature type="domain" description="Peptidase M24" evidence="1">
    <location>
        <begin position="160"/>
        <end position="366"/>
    </location>
</feature>
<sequence length="384" mass="41460">MSKHDFSREEFAARRAAVSRAMAERGLDWLILFHPVSIRWLTGSDAKSYQEFQCLLVPGSGPLTIMAREGERNELQDEALVDRIETFGGGENEDAIPRFERLADELGLLRARCGMEVPAYYLHPHHYVRLRELLGSSLAAETTSLVPDLGLVKSPAELAYIRRASAIADEAMAVFAAGLRPGRSELALAGNVYGALLARGSGLAASPINLVAGARSGYSHGAPTERLLAAGDYGSVEYGATWRRYTATIGRQFSLGPPTPRMRELYDIVRRACDACIAEIRDGAPATAPHEAAKRVIGAAGLEQGRVHTSGYGLAPGFPPTWGEPVHMIGGSNYVLRPGMVLSVEPPVFLGDERLGARIIDNVLVTRDGCELLSRTSRDLIVVG</sequence>
<dbReference type="Pfam" id="PF00557">
    <property type="entry name" value="Peptidase_M24"/>
    <property type="match status" value="1"/>
</dbReference>
<dbReference type="Gene3D" id="3.40.350.10">
    <property type="entry name" value="Creatinase/prolidase N-terminal domain"/>
    <property type="match status" value="1"/>
</dbReference>
<evidence type="ECO:0000313" key="3">
    <source>
        <dbReference type="EMBL" id="MDU0341335.1"/>
    </source>
</evidence>
<dbReference type="SUPFAM" id="SSF55920">
    <property type="entry name" value="Creatinase/aminopeptidase"/>
    <property type="match status" value="1"/>
</dbReference>
<dbReference type="InterPro" id="IPR050659">
    <property type="entry name" value="Peptidase_M24B"/>
</dbReference>
<organism evidence="3 4">
    <name type="scientific">Bosea rubneri</name>
    <dbReference type="NCBI Taxonomy" id="3075434"/>
    <lineage>
        <taxon>Bacteria</taxon>
        <taxon>Pseudomonadati</taxon>
        <taxon>Pseudomonadota</taxon>
        <taxon>Alphaproteobacteria</taxon>
        <taxon>Hyphomicrobiales</taxon>
        <taxon>Boseaceae</taxon>
        <taxon>Bosea</taxon>
    </lineage>
</organism>
<proteinExistence type="predicted"/>
<dbReference type="Proteomes" id="UP001254257">
    <property type="component" value="Unassembled WGS sequence"/>
</dbReference>
<dbReference type="InterPro" id="IPR000994">
    <property type="entry name" value="Pept_M24"/>
</dbReference>
<evidence type="ECO:0000313" key="4">
    <source>
        <dbReference type="Proteomes" id="UP001254257"/>
    </source>
</evidence>
<dbReference type="Gene3D" id="3.90.230.10">
    <property type="entry name" value="Creatinase/methionine aminopeptidase superfamily"/>
    <property type="match status" value="1"/>
</dbReference>
<reference evidence="3 4" key="1">
    <citation type="submission" date="2023-09" db="EMBL/GenBank/DDBJ databases">
        <title>Whole genome shotgun sequencing (WGS) of Bosea sp. ZW T0_25, isolated from stored onions (Allium cepa).</title>
        <authorList>
            <person name="Stoll D.A."/>
            <person name="Huch M."/>
        </authorList>
    </citation>
    <scope>NUCLEOTIDE SEQUENCE [LARGE SCALE GENOMIC DNA]</scope>
    <source>
        <strain evidence="3 4">ZW T0_25</strain>
    </source>
</reference>
<evidence type="ECO:0000259" key="2">
    <source>
        <dbReference type="Pfam" id="PF01321"/>
    </source>
</evidence>
<dbReference type="PANTHER" id="PTHR46112:SF3">
    <property type="entry name" value="AMINOPEPTIDASE YPDF"/>
    <property type="match status" value="1"/>
</dbReference>
<dbReference type="Pfam" id="PF01321">
    <property type="entry name" value="Creatinase_N"/>
    <property type="match status" value="1"/>
</dbReference>
<feature type="domain" description="Creatinase N-terminal" evidence="2">
    <location>
        <begin position="14"/>
        <end position="137"/>
    </location>
</feature>
<comment type="caution">
    <text evidence="3">The sequence shown here is derived from an EMBL/GenBank/DDBJ whole genome shotgun (WGS) entry which is preliminary data.</text>
</comment>
<dbReference type="InterPro" id="IPR036005">
    <property type="entry name" value="Creatinase/aminopeptidase-like"/>
</dbReference>
<keyword evidence="4" id="KW-1185">Reference proteome</keyword>
<dbReference type="RefSeq" id="WP_316019160.1">
    <property type="nucleotide sequence ID" value="NZ_JAWDID010000022.1"/>
</dbReference>
<dbReference type="InterPro" id="IPR000587">
    <property type="entry name" value="Creatinase_N"/>
</dbReference>
<protein>
    <submittedName>
        <fullName evidence="3">Xaa-Pro peptidase family protein</fullName>
    </submittedName>
</protein>
<dbReference type="InterPro" id="IPR029149">
    <property type="entry name" value="Creatin/AminoP/Spt16_N"/>
</dbReference>
<gene>
    <name evidence="3" type="ORF">RKE40_15660</name>
</gene>
<dbReference type="PANTHER" id="PTHR46112">
    <property type="entry name" value="AMINOPEPTIDASE"/>
    <property type="match status" value="1"/>
</dbReference>
<dbReference type="CDD" id="cd01066">
    <property type="entry name" value="APP_MetAP"/>
    <property type="match status" value="1"/>
</dbReference>
<evidence type="ECO:0000259" key="1">
    <source>
        <dbReference type="Pfam" id="PF00557"/>
    </source>
</evidence>
<dbReference type="SUPFAM" id="SSF53092">
    <property type="entry name" value="Creatinase/prolidase N-terminal domain"/>
    <property type="match status" value="1"/>
</dbReference>
<accession>A0ABU3S979</accession>